<dbReference type="GO" id="GO:0016987">
    <property type="term" value="F:sigma factor activity"/>
    <property type="evidence" value="ECO:0007669"/>
    <property type="project" value="UniProtKB-KW"/>
</dbReference>
<dbReference type="Pfam" id="PF04542">
    <property type="entry name" value="Sigma70_r2"/>
    <property type="match status" value="1"/>
</dbReference>
<dbReference type="InterPro" id="IPR036388">
    <property type="entry name" value="WH-like_DNA-bd_sf"/>
</dbReference>
<dbReference type="NCBIfam" id="TIGR02937">
    <property type="entry name" value="sigma70-ECF"/>
    <property type="match status" value="1"/>
</dbReference>
<dbReference type="Proteomes" id="UP000600247">
    <property type="component" value="Unassembled WGS sequence"/>
</dbReference>
<feature type="domain" description="RNA polymerase sigma factor 70 region 4 type 2" evidence="8">
    <location>
        <begin position="107"/>
        <end position="159"/>
    </location>
</feature>
<dbReference type="InterPro" id="IPR000838">
    <property type="entry name" value="RNA_pol_sigma70_ECF_CS"/>
</dbReference>
<evidence type="ECO:0000313" key="9">
    <source>
        <dbReference type="EMBL" id="GGG67012.1"/>
    </source>
</evidence>
<dbReference type="GO" id="GO:0006352">
    <property type="term" value="P:DNA-templated transcription initiation"/>
    <property type="evidence" value="ECO:0007669"/>
    <property type="project" value="InterPro"/>
</dbReference>
<comment type="caution">
    <text evidence="9">The sequence shown here is derived from an EMBL/GenBank/DDBJ whole genome shotgun (WGS) entry which is preliminary data.</text>
</comment>
<dbReference type="InterPro" id="IPR013325">
    <property type="entry name" value="RNA_pol_sigma_r2"/>
</dbReference>
<keyword evidence="3 6" id="KW-0731">Sigma factor</keyword>
<evidence type="ECO:0000256" key="5">
    <source>
        <dbReference type="ARBA" id="ARBA00023163"/>
    </source>
</evidence>
<reference evidence="9 10" key="1">
    <citation type="journal article" date="2014" name="Int. J. Syst. Evol. Microbiol.">
        <title>Complete genome sequence of Corynebacterium casei LMG S-19264T (=DSM 44701T), isolated from a smear-ripened cheese.</title>
        <authorList>
            <consortium name="US DOE Joint Genome Institute (JGI-PGF)"/>
            <person name="Walter F."/>
            <person name="Albersmeier A."/>
            <person name="Kalinowski J."/>
            <person name="Ruckert C."/>
        </authorList>
    </citation>
    <scope>NUCLEOTIDE SEQUENCE [LARGE SCALE GENOMIC DNA]</scope>
    <source>
        <strain evidence="9 10">CGMCC 1.15286</strain>
    </source>
</reference>
<evidence type="ECO:0000259" key="8">
    <source>
        <dbReference type="Pfam" id="PF08281"/>
    </source>
</evidence>
<dbReference type="Gene3D" id="1.10.10.10">
    <property type="entry name" value="Winged helix-like DNA-binding domain superfamily/Winged helix DNA-binding domain"/>
    <property type="match status" value="1"/>
</dbReference>
<dbReference type="InterPro" id="IPR039425">
    <property type="entry name" value="RNA_pol_sigma-70-like"/>
</dbReference>
<evidence type="ECO:0000256" key="2">
    <source>
        <dbReference type="ARBA" id="ARBA00023015"/>
    </source>
</evidence>
<evidence type="ECO:0000256" key="1">
    <source>
        <dbReference type="ARBA" id="ARBA00010641"/>
    </source>
</evidence>
<keyword evidence="4 6" id="KW-0238">DNA-binding</keyword>
<dbReference type="GO" id="GO:0003677">
    <property type="term" value="F:DNA binding"/>
    <property type="evidence" value="ECO:0007669"/>
    <property type="project" value="UniProtKB-KW"/>
</dbReference>
<dbReference type="InterPro" id="IPR007627">
    <property type="entry name" value="RNA_pol_sigma70_r2"/>
</dbReference>
<dbReference type="CDD" id="cd06171">
    <property type="entry name" value="Sigma70_r4"/>
    <property type="match status" value="1"/>
</dbReference>
<accession>A0A917H573</accession>
<proteinExistence type="inferred from homology"/>
<feature type="domain" description="RNA polymerase sigma-70 region 2" evidence="7">
    <location>
        <begin position="14"/>
        <end position="80"/>
    </location>
</feature>
<evidence type="ECO:0000259" key="7">
    <source>
        <dbReference type="Pfam" id="PF04542"/>
    </source>
</evidence>
<dbReference type="SUPFAM" id="SSF88659">
    <property type="entry name" value="Sigma3 and sigma4 domains of RNA polymerase sigma factors"/>
    <property type="match status" value="1"/>
</dbReference>
<dbReference type="InterPro" id="IPR013249">
    <property type="entry name" value="RNA_pol_sigma70_r4_t2"/>
</dbReference>
<comment type="similarity">
    <text evidence="1 6">Belongs to the sigma-70 factor family. ECF subfamily.</text>
</comment>
<keyword evidence="5 6" id="KW-0804">Transcription</keyword>
<name>A0A917H573_9BACL</name>
<dbReference type="PANTHER" id="PTHR43133:SF8">
    <property type="entry name" value="RNA POLYMERASE SIGMA FACTOR HI_1459-RELATED"/>
    <property type="match status" value="1"/>
</dbReference>
<keyword evidence="10" id="KW-1185">Reference proteome</keyword>
<evidence type="ECO:0000256" key="3">
    <source>
        <dbReference type="ARBA" id="ARBA00023082"/>
    </source>
</evidence>
<dbReference type="AlphaFoldDB" id="A0A917H573"/>
<keyword evidence="2 6" id="KW-0805">Transcription regulation</keyword>
<dbReference type="SUPFAM" id="SSF88946">
    <property type="entry name" value="Sigma2 domain of RNA polymerase sigma factors"/>
    <property type="match status" value="1"/>
</dbReference>
<dbReference type="InterPro" id="IPR014284">
    <property type="entry name" value="RNA_pol_sigma-70_dom"/>
</dbReference>
<dbReference type="Gene3D" id="1.10.1740.10">
    <property type="match status" value="1"/>
</dbReference>
<dbReference type="Pfam" id="PF08281">
    <property type="entry name" value="Sigma70_r4_2"/>
    <property type="match status" value="1"/>
</dbReference>
<evidence type="ECO:0000256" key="4">
    <source>
        <dbReference type="ARBA" id="ARBA00023125"/>
    </source>
</evidence>
<dbReference type="InterPro" id="IPR013324">
    <property type="entry name" value="RNA_pol_sigma_r3/r4-like"/>
</dbReference>
<evidence type="ECO:0000313" key="10">
    <source>
        <dbReference type="Proteomes" id="UP000600247"/>
    </source>
</evidence>
<gene>
    <name evidence="9" type="primary">rpoD</name>
    <name evidence="9" type="ORF">GCM10010918_21950</name>
</gene>
<dbReference type="PANTHER" id="PTHR43133">
    <property type="entry name" value="RNA POLYMERASE ECF-TYPE SIGMA FACTO"/>
    <property type="match status" value="1"/>
</dbReference>
<organism evidence="9 10">
    <name type="scientific">Paenibacillus radicis</name>
    <name type="common">ex Gao et al. 2016</name>
    <dbReference type="NCBI Taxonomy" id="1737354"/>
    <lineage>
        <taxon>Bacteria</taxon>
        <taxon>Bacillati</taxon>
        <taxon>Bacillota</taxon>
        <taxon>Bacilli</taxon>
        <taxon>Bacillales</taxon>
        <taxon>Paenibacillaceae</taxon>
        <taxon>Paenibacillus</taxon>
    </lineage>
</organism>
<protein>
    <recommendedName>
        <fullName evidence="6">RNA polymerase sigma factor</fullName>
    </recommendedName>
</protein>
<dbReference type="EMBL" id="BMHY01000003">
    <property type="protein sequence ID" value="GGG67012.1"/>
    <property type="molecule type" value="Genomic_DNA"/>
</dbReference>
<evidence type="ECO:0000256" key="6">
    <source>
        <dbReference type="RuleBase" id="RU000716"/>
    </source>
</evidence>
<dbReference type="GO" id="GO:0006950">
    <property type="term" value="P:response to stress"/>
    <property type="evidence" value="ECO:0007669"/>
    <property type="project" value="UniProtKB-ARBA"/>
</dbReference>
<sequence length="177" mass="20654">MVLERDKEEAFNRIYHQYYSLVYYTAYKVLNDSYMAQDVVQETFIKVFSHLHTIRQQKNKAAWIKTISKNKAIDYYRRRAVRNEILDDLIESIGSVEDATDSLAEKNALHELLYTLEPQYRQSLLLVYEQGFTYEQLAAYQNTTVSAVKSKLHRAKKKLRLIVGEAGPGMTAVDRYA</sequence>
<dbReference type="PROSITE" id="PS01063">
    <property type="entry name" value="SIGMA70_ECF"/>
    <property type="match status" value="1"/>
</dbReference>